<organism evidence="2 3">
    <name type="scientific">Rhizopus delemar (strain RA 99-880 / ATCC MYA-4621 / FGSC 9543 / NRRL 43880)</name>
    <name type="common">Mucormycosis agent</name>
    <name type="synonym">Rhizopus arrhizus var. delemar</name>
    <dbReference type="NCBI Taxonomy" id="246409"/>
    <lineage>
        <taxon>Eukaryota</taxon>
        <taxon>Fungi</taxon>
        <taxon>Fungi incertae sedis</taxon>
        <taxon>Mucoromycota</taxon>
        <taxon>Mucoromycotina</taxon>
        <taxon>Mucoromycetes</taxon>
        <taxon>Mucorales</taxon>
        <taxon>Mucorineae</taxon>
        <taxon>Rhizopodaceae</taxon>
        <taxon>Rhizopus</taxon>
    </lineage>
</organism>
<dbReference type="RefSeq" id="XP_067511230.1">
    <property type="nucleotide sequence ID" value="XM_067655129.1"/>
</dbReference>
<sequence length="106" mass="11884">MRSRSSMITKLAEKRSVELEYNANESSCHYDENIPTDKVQVVKSLSILIDSDSQYFLLNCSISTYVAHMVVNTKKKGEFCGPLRPDESDGFGETQVSNSADVENKK</sequence>
<feature type="compositionally biased region" description="Polar residues" evidence="1">
    <location>
        <begin position="94"/>
        <end position="106"/>
    </location>
</feature>
<dbReference type="VEuPathDB" id="FungiDB:RO3G_00538"/>
<evidence type="ECO:0000313" key="2">
    <source>
        <dbReference type="EMBL" id="EIE75834.1"/>
    </source>
</evidence>
<feature type="region of interest" description="Disordered" evidence="1">
    <location>
        <begin position="82"/>
        <end position="106"/>
    </location>
</feature>
<dbReference type="AlphaFoldDB" id="I1BI04"/>
<reference evidence="2 3" key="1">
    <citation type="journal article" date="2009" name="PLoS Genet.">
        <title>Genomic analysis of the basal lineage fungus Rhizopus oryzae reveals a whole-genome duplication.</title>
        <authorList>
            <person name="Ma L.-J."/>
            <person name="Ibrahim A.S."/>
            <person name="Skory C."/>
            <person name="Grabherr M.G."/>
            <person name="Burger G."/>
            <person name="Butler M."/>
            <person name="Elias M."/>
            <person name="Idnurm A."/>
            <person name="Lang B.F."/>
            <person name="Sone T."/>
            <person name="Abe A."/>
            <person name="Calvo S.E."/>
            <person name="Corrochano L.M."/>
            <person name="Engels R."/>
            <person name="Fu J."/>
            <person name="Hansberg W."/>
            <person name="Kim J.-M."/>
            <person name="Kodira C.D."/>
            <person name="Koehrsen M.J."/>
            <person name="Liu B."/>
            <person name="Miranda-Saavedra D."/>
            <person name="O'Leary S."/>
            <person name="Ortiz-Castellanos L."/>
            <person name="Poulter R."/>
            <person name="Rodriguez-Romero J."/>
            <person name="Ruiz-Herrera J."/>
            <person name="Shen Y.-Q."/>
            <person name="Zeng Q."/>
            <person name="Galagan J."/>
            <person name="Birren B.W."/>
            <person name="Cuomo C.A."/>
            <person name="Wickes B.L."/>
        </authorList>
    </citation>
    <scope>NUCLEOTIDE SEQUENCE [LARGE SCALE GENOMIC DNA]</scope>
    <source>
        <strain evidence="3">RA 99-880 / ATCC MYA-4621 / FGSC 9543 / NRRL 43880</strain>
    </source>
</reference>
<proteinExistence type="predicted"/>
<evidence type="ECO:0000313" key="3">
    <source>
        <dbReference type="Proteomes" id="UP000009138"/>
    </source>
</evidence>
<dbReference type="InParanoid" id="I1BI04"/>
<name>I1BI04_RHIO9</name>
<gene>
    <name evidence="2" type="ORF">RO3G_00538</name>
</gene>
<dbReference type="EMBL" id="CH476732">
    <property type="protein sequence ID" value="EIE75834.1"/>
    <property type="molecule type" value="Genomic_DNA"/>
</dbReference>
<keyword evidence="3" id="KW-1185">Reference proteome</keyword>
<dbReference type="Proteomes" id="UP000009138">
    <property type="component" value="Unassembled WGS sequence"/>
</dbReference>
<accession>I1BI04</accession>
<protein>
    <submittedName>
        <fullName evidence="2">Uncharacterized protein</fullName>
    </submittedName>
</protein>
<evidence type="ECO:0000256" key="1">
    <source>
        <dbReference type="SAM" id="MobiDB-lite"/>
    </source>
</evidence>
<dbReference type="GeneID" id="93607510"/>